<dbReference type="PROSITE" id="PS50011">
    <property type="entry name" value="PROTEIN_KINASE_DOM"/>
    <property type="match status" value="1"/>
</dbReference>
<dbReference type="InterPro" id="IPR008271">
    <property type="entry name" value="Ser/Thr_kinase_AS"/>
</dbReference>
<dbReference type="Gene3D" id="1.10.510.10">
    <property type="entry name" value="Transferase(Phosphotransferase) domain 1"/>
    <property type="match status" value="1"/>
</dbReference>
<name>A0ABP0FS88_CLALP</name>
<dbReference type="SUPFAM" id="SSF56112">
    <property type="entry name" value="Protein kinase-like (PK-like)"/>
    <property type="match status" value="1"/>
</dbReference>
<evidence type="ECO:0000259" key="1">
    <source>
        <dbReference type="PROSITE" id="PS50011"/>
    </source>
</evidence>
<comment type="caution">
    <text evidence="2">The sequence shown here is derived from an EMBL/GenBank/DDBJ whole genome shotgun (WGS) entry which is preliminary data.</text>
</comment>
<sequence length="336" mass="39170">MLYQRESEKSIKQTALSAIYKCKREDGILVAEKYMLKRHFQDAKACLREIENFKEICKKRSYPDNVVLYFGTEEKGDFVSIYMELCDGDLEQLAKGGLPECKLTALEICKQATEGIHYLHTKCNMIHRDVKPCNFLIRIDDDGAIIKVCDFGLTKILPSGDTHATTSSNSTLSYMAPEYLQKEDGNDKQWRPSADVFSLGIVFNFTFTRGRHPFGKIDFQQANNILEKKVPDLSFKDCQAFPSMEQKELAYDLIKKMLDFDPRKRPTIEEVKCHPIFWDSKQKVEFYEKANDHFHRLKRDDVECYDQHLGMHNTEYLAILEYSRILNFESRISNLF</sequence>
<dbReference type="InterPro" id="IPR045133">
    <property type="entry name" value="IRE1/2-like"/>
</dbReference>
<gene>
    <name evidence="2" type="ORF">CVLEPA_LOCUS12882</name>
</gene>
<dbReference type="SMART" id="SM00220">
    <property type="entry name" value="S_TKc"/>
    <property type="match status" value="1"/>
</dbReference>
<dbReference type="PANTHER" id="PTHR13954">
    <property type="entry name" value="IRE1-RELATED"/>
    <property type="match status" value="1"/>
</dbReference>
<dbReference type="EMBL" id="CAWYQH010000090">
    <property type="protein sequence ID" value="CAK8682198.1"/>
    <property type="molecule type" value="Genomic_DNA"/>
</dbReference>
<reference evidence="2 3" key="1">
    <citation type="submission" date="2024-02" db="EMBL/GenBank/DDBJ databases">
        <authorList>
            <person name="Daric V."/>
            <person name="Darras S."/>
        </authorList>
    </citation>
    <scope>NUCLEOTIDE SEQUENCE [LARGE SCALE GENOMIC DNA]</scope>
</reference>
<dbReference type="PROSITE" id="PS00108">
    <property type="entry name" value="PROTEIN_KINASE_ST"/>
    <property type="match status" value="1"/>
</dbReference>
<dbReference type="Pfam" id="PF00069">
    <property type="entry name" value="Pkinase"/>
    <property type="match status" value="1"/>
</dbReference>
<evidence type="ECO:0000313" key="2">
    <source>
        <dbReference type="EMBL" id="CAK8682198.1"/>
    </source>
</evidence>
<dbReference type="Proteomes" id="UP001642483">
    <property type="component" value="Unassembled WGS sequence"/>
</dbReference>
<keyword evidence="3" id="KW-1185">Reference proteome</keyword>
<organism evidence="2 3">
    <name type="scientific">Clavelina lepadiformis</name>
    <name type="common">Light-bulb sea squirt</name>
    <name type="synonym">Ascidia lepadiformis</name>
    <dbReference type="NCBI Taxonomy" id="159417"/>
    <lineage>
        <taxon>Eukaryota</taxon>
        <taxon>Metazoa</taxon>
        <taxon>Chordata</taxon>
        <taxon>Tunicata</taxon>
        <taxon>Ascidiacea</taxon>
        <taxon>Aplousobranchia</taxon>
        <taxon>Clavelinidae</taxon>
        <taxon>Clavelina</taxon>
    </lineage>
</organism>
<dbReference type="InterPro" id="IPR000719">
    <property type="entry name" value="Prot_kinase_dom"/>
</dbReference>
<protein>
    <recommendedName>
        <fullName evidence="1">Protein kinase domain-containing protein</fullName>
    </recommendedName>
</protein>
<evidence type="ECO:0000313" key="3">
    <source>
        <dbReference type="Proteomes" id="UP001642483"/>
    </source>
</evidence>
<accession>A0ABP0FS88</accession>
<feature type="domain" description="Protein kinase" evidence="1">
    <location>
        <begin position="5"/>
        <end position="277"/>
    </location>
</feature>
<dbReference type="PANTHER" id="PTHR13954:SF6">
    <property type="entry name" value="NON-SPECIFIC SERINE_THREONINE PROTEIN KINASE"/>
    <property type="match status" value="1"/>
</dbReference>
<proteinExistence type="predicted"/>
<dbReference type="InterPro" id="IPR011009">
    <property type="entry name" value="Kinase-like_dom_sf"/>
</dbReference>